<dbReference type="EMBL" id="QGBI01000008">
    <property type="protein sequence ID" value="MBX3890237.1"/>
    <property type="molecule type" value="Genomic_DNA"/>
</dbReference>
<protein>
    <recommendedName>
        <fullName evidence="1">Ubiquinone biosynthesis accessory factor UbiT</fullName>
    </recommendedName>
</protein>
<comment type="caution">
    <text evidence="3">The sequence shown here is derived from an EMBL/GenBank/DDBJ whole genome shotgun (WGS) entry which is preliminary data.</text>
</comment>
<comment type="pathway">
    <text evidence="1">Cofactor biosynthesis; ubiquinone biosynthesis.</text>
</comment>
<evidence type="ECO:0000313" key="4">
    <source>
        <dbReference type="Proteomes" id="UP001199322"/>
    </source>
</evidence>
<evidence type="ECO:0000256" key="1">
    <source>
        <dbReference type="HAMAP-Rule" id="MF_02231"/>
    </source>
</evidence>
<comment type="similarity">
    <text evidence="1">Belongs to the UbiT family.</text>
</comment>
<comment type="function">
    <text evidence="1">Required for O(2)-independent ubiquinone (coenzyme Q) biosynthesis. Likely functions as an accessory factor.</text>
</comment>
<dbReference type="AlphaFoldDB" id="A0A9Q2BYD4"/>
<dbReference type="InterPro" id="IPR036527">
    <property type="entry name" value="SCP2_sterol-bd_dom_sf"/>
</dbReference>
<gene>
    <name evidence="1" type="primary">ubiT</name>
    <name evidence="3" type="ORF">DEE74_10200</name>
</gene>
<name>A0A9Q2BYD4_RALPI</name>
<evidence type="ECO:0000313" key="3">
    <source>
        <dbReference type="EMBL" id="MBX3890237.1"/>
    </source>
</evidence>
<sequence length="141" mass="15838">MTRLRPPEVFVRMARSLPVPLTSFPFVMGLDLARRLSWLTPPPELDGRRFAITVEDLGLRACFCCRGGAFHMFSASSSEPELELRAGMGDFVALIRGTADADTLFFQRRLKIAGETELGLIVKNWLDAAARPAWLARWQSR</sequence>
<dbReference type="GO" id="GO:0006744">
    <property type="term" value="P:ubiquinone biosynthetic process"/>
    <property type="evidence" value="ECO:0007669"/>
    <property type="project" value="UniProtKB-UniRule"/>
</dbReference>
<feature type="domain" description="SCP2" evidence="2">
    <location>
        <begin position="45"/>
        <end position="126"/>
    </location>
</feature>
<reference evidence="3" key="1">
    <citation type="submission" date="2018-06" db="EMBL/GenBank/DDBJ databases">
        <authorList>
            <person name="O'Rourke A."/>
        </authorList>
    </citation>
    <scope>NUCLEOTIDE SEQUENCE</scope>
    <source>
        <strain evidence="3">132550021-3</strain>
    </source>
</reference>
<dbReference type="Pfam" id="PF02036">
    <property type="entry name" value="SCP2"/>
    <property type="match status" value="1"/>
</dbReference>
<dbReference type="HAMAP" id="MF_02231">
    <property type="entry name" value="UbiT"/>
    <property type="match status" value="1"/>
</dbReference>
<dbReference type="RefSeq" id="WP_116576043.1">
    <property type="nucleotide sequence ID" value="NZ_JACBXL010000020.1"/>
</dbReference>
<dbReference type="SUPFAM" id="SSF55718">
    <property type="entry name" value="SCP-like"/>
    <property type="match status" value="1"/>
</dbReference>
<dbReference type="InterPro" id="IPR016830">
    <property type="entry name" value="UbiT"/>
</dbReference>
<accession>A0A9Q2BYD4</accession>
<evidence type="ECO:0000259" key="2">
    <source>
        <dbReference type="Pfam" id="PF02036"/>
    </source>
</evidence>
<proteinExistence type="inferred from homology"/>
<dbReference type="InterPro" id="IPR003033">
    <property type="entry name" value="SCP2_sterol-bd_dom"/>
</dbReference>
<organism evidence="3 4">
    <name type="scientific">Ralstonia pickettii</name>
    <name type="common">Burkholderia pickettii</name>
    <dbReference type="NCBI Taxonomy" id="329"/>
    <lineage>
        <taxon>Bacteria</taxon>
        <taxon>Pseudomonadati</taxon>
        <taxon>Pseudomonadota</taxon>
        <taxon>Betaproteobacteria</taxon>
        <taxon>Burkholderiales</taxon>
        <taxon>Burkholderiaceae</taxon>
        <taxon>Ralstonia</taxon>
    </lineage>
</organism>
<dbReference type="Proteomes" id="UP001199322">
    <property type="component" value="Unassembled WGS sequence"/>
</dbReference>
<dbReference type="Gene3D" id="3.30.1050.10">
    <property type="entry name" value="SCP2 sterol-binding domain"/>
    <property type="match status" value="1"/>
</dbReference>
<keyword evidence="1" id="KW-0831">Ubiquinone biosynthesis</keyword>